<dbReference type="AlphaFoldDB" id="A0AAX3QTX7"/>
<dbReference type="Pfam" id="PF01208">
    <property type="entry name" value="URO-D"/>
    <property type="match status" value="1"/>
</dbReference>
<dbReference type="InterPro" id="IPR052024">
    <property type="entry name" value="Methanogen_methyltrans"/>
</dbReference>
<dbReference type="GO" id="GO:0006779">
    <property type="term" value="P:porphyrin-containing compound biosynthetic process"/>
    <property type="evidence" value="ECO:0007669"/>
    <property type="project" value="InterPro"/>
</dbReference>
<dbReference type="Proteomes" id="UP001221009">
    <property type="component" value="Chromosome"/>
</dbReference>
<evidence type="ECO:0000313" key="3">
    <source>
        <dbReference type="Proteomes" id="UP001221009"/>
    </source>
</evidence>
<dbReference type="InterPro" id="IPR000257">
    <property type="entry name" value="Uroporphyrinogen_deCOase"/>
</dbReference>
<protein>
    <submittedName>
        <fullName evidence="2">Uroporphyrinogen decarboxylase family protein</fullName>
    </submittedName>
</protein>
<evidence type="ECO:0000259" key="1">
    <source>
        <dbReference type="Pfam" id="PF01208"/>
    </source>
</evidence>
<dbReference type="RefSeq" id="WP_122143998.1">
    <property type="nucleotide sequence ID" value="NZ_CP120353.1"/>
</dbReference>
<dbReference type="CDD" id="cd03465">
    <property type="entry name" value="URO-D_like"/>
    <property type="match status" value="1"/>
</dbReference>
<dbReference type="EMBL" id="CP120353">
    <property type="protein sequence ID" value="WET64225.1"/>
    <property type="molecule type" value="Genomic_DNA"/>
</dbReference>
<feature type="domain" description="Uroporphyrinogen decarboxylase (URO-D)" evidence="1">
    <location>
        <begin position="6"/>
        <end position="343"/>
    </location>
</feature>
<proteinExistence type="predicted"/>
<accession>A0AAX3QTX7</accession>
<dbReference type="SUPFAM" id="SSF51726">
    <property type="entry name" value="UROD/MetE-like"/>
    <property type="match status" value="1"/>
</dbReference>
<dbReference type="Gene3D" id="3.20.20.210">
    <property type="match status" value="1"/>
</dbReference>
<gene>
    <name evidence="2" type="ORF">P2T59_21455</name>
</gene>
<dbReference type="InterPro" id="IPR038071">
    <property type="entry name" value="UROD/MetE-like_sf"/>
</dbReference>
<dbReference type="PANTHER" id="PTHR47099">
    <property type="entry name" value="METHYLCOBAMIDE:COM METHYLTRANSFERASE MTBA"/>
    <property type="match status" value="1"/>
</dbReference>
<reference evidence="2" key="1">
    <citation type="submission" date="2023-03" db="EMBL/GenBank/DDBJ databases">
        <title>Parabacteroides distasonis, a bacteria resistant against UC.</title>
        <authorList>
            <person name="Dai W."/>
        </authorList>
    </citation>
    <scope>NUCLEOTIDE SEQUENCE</scope>
    <source>
        <strain evidence="2">F1-28</strain>
    </source>
</reference>
<organism evidence="2 3">
    <name type="scientific">Parabacteroides distasonis</name>
    <dbReference type="NCBI Taxonomy" id="823"/>
    <lineage>
        <taxon>Bacteria</taxon>
        <taxon>Pseudomonadati</taxon>
        <taxon>Bacteroidota</taxon>
        <taxon>Bacteroidia</taxon>
        <taxon>Bacteroidales</taxon>
        <taxon>Tannerellaceae</taxon>
        <taxon>Parabacteroides</taxon>
    </lineage>
</organism>
<dbReference type="PANTHER" id="PTHR47099:SF1">
    <property type="entry name" value="METHYLCOBAMIDE:COM METHYLTRANSFERASE MTBA"/>
    <property type="match status" value="1"/>
</dbReference>
<sequence length="356" mass="39048">MKDMTSLQRCLAILNGEIPDMLPVIPQSFMFAVETAGMKIGDVNKNGKKMAQAHIISQEKYGYDGCVIDFDDATIAEAVGAKVIFREDEPATVDESCPVLKDLRDVYDMPIPDPLSSGRLCEWLEATRTLVDAIGDHVFVMGRADQGPFSIACLLRGTTQFMMDLLTEDQKLIEDVLEYCRTISAVFAKAQKDAGAHATSIGDAFAGPNLISPDLYRQFALEPEKKLTQEVQDYGIPFSIHICGNTNGIIQDMGMTGARILEIDWMLDIKEARKLVPEDTVLMGNIDPSFPLVIGTSSDVEAAVKNVIEATGGRRHIISSGCAMGRNTPPENFKAFIAAARKYGSYENILELQNIK</sequence>
<name>A0AAX3QTX7_PARDI</name>
<evidence type="ECO:0000313" key="2">
    <source>
        <dbReference type="EMBL" id="WET64225.1"/>
    </source>
</evidence>
<dbReference type="GO" id="GO:0004853">
    <property type="term" value="F:uroporphyrinogen decarboxylase activity"/>
    <property type="evidence" value="ECO:0007669"/>
    <property type="project" value="InterPro"/>
</dbReference>